<dbReference type="InterPro" id="IPR035472">
    <property type="entry name" value="RpiR-like_SIS"/>
</dbReference>
<gene>
    <name evidence="6" type="ORF">KL86CLO1_12577</name>
</gene>
<evidence type="ECO:0000259" key="4">
    <source>
        <dbReference type="PROSITE" id="PS51071"/>
    </source>
</evidence>
<dbReference type="PANTHER" id="PTHR30514:SF1">
    <property type="entry name" value="HTH-TYPE TRANSCRIPTIONAL REGULATOR HEXR-RELATED"/>
    <property type="match status" value="1"/>
</dbReference>
<evidence type="ECO:0000256" key="2">
    <source>
        <dbReference type="ARBA" id="ARBA00023125"/>
    </source>
</evidence>
<dbReference type="InterPro" id="IPR047640">
    <property type="entry name" value="RpiR-like"/>
</dbReference>
<evidence type="ECO:0000256" key="1">
    <source>
        <dbReference type="ARBA" id="ARBA00023015"/>
    </source>
</evidence>
<keyword evidence="2" id="KW-0238">DNA-binding</keyword>
<dbReference type="SUPFAM" id="SSF46689">
    <property type="entry name" value="Homeodomain-like"/>
    <property type="match status" value="1"/>
</dbReference>
<dbReference type="Gene3D" id="1.10.10.10">
    <property type="entry name" value="Winged helix-like DNA-binding domain superfamily/Winged helix DNA-binding domain"/>
    <property type="match status" value="1"/>
</dbReference>
<reference evidence="6" key="1">
    <citation type="submission" date="2016-04" db="EMBL/GenBank/DDBJ databases">
        <authorList>
            <person name="Evans L.H."/>
            <person name="Alamgir A."/>
            <person name="Owens N."/>
            <person name="Weber N.D."/>
            <person name="Virtaneva K."/>
            <person name="Barbian K."/>
            <person name="Babar A."/>
            <person name="Rosenke K."/>
        </authorList>
    </citation>
    <scope>NUCLEOTIDE SEQUENCE</scope>
    <source>
        <strain evidence="6">86</strain>
    </source>
</reference>
<feature type="domain" description="SIS" evidence="5">
    <location>
        <begin position="123"/>
        <end position="263"/>
    </location>
</feature>
<dbReference type="GO" id="GO:0097367">
    <property type="term" value="F:carbohydrate derivative binding"/>
    <property type="evidence" value="ECO:0007669"/>
    <property type="project" value="InterPro"/>
</dbReference>
<dbReference type="GO" id="GO:0003677">
    <property type="term" value="F:DNA binding"/>
    <property type="evidence" value="ECO:0007669"/>
    <property type="project" value="UniProtKB-KW"/>
</dbReference>
<dbReference type="Gene3D" id="3.40.50.10490">
    <property type="entry name" value="Glucose-6-phosphate isomerase like protein, domain 1"/>
    <property type="match status" value="1"/>
</dbReference>
<dbReference type="SUPFAM" id="SSF53697">
    <property type="entry name" value="SIS domain"/>
    <property type="match status" value="1"/>
</dbReference>
<feature type="domain" description="HTH rpiR-type" evidence="4">
    <location>
        <begin position="1"/>
        <end position="77"/>
    </location>
</feature>
<accession>A0A212KBP5</accession>
<dbReference type="InterPro" id="IPR009057">
    <property type="entry name" value="Homeodomain-like_sf"/>
</dbReference>
<dbReference type="GO" id="GO:0003700">
    <property type="term" value="F:DNA-binding transcription factor activity"/>
    <property type="evidence" value="ECO:0007669"/>
    <property type="project" value="InterPro"/>
</dbReference>
<dbReference type="InterPro" id="IPR000281">
    <property type="entry name" value="HTH_RpiR"/>
</dbReference>
<keyword evidence="1" id="KW-0805">Transcription regulation</keyword>
<dbReference type="PROSITE" id="PS51464">
    <property type="entry name" value="SIS"/>
    <property type="match status" value="1"/>
</dbReference>
<organism evidence="6">
    <name type="scientific">uncultured Eubacteriales bacterium</name>
    <dbReference type="NCBI Taxonomy" id="172733"/>
    <lineage>
        <taxon>Bacteria</taxon>
        <taxon>Bacillati</taxon>
        <taxon>Bacillota</taxon>
        <taxon>Clostridia</taxon>
        <taxon>Eubacteriales</taxon>
        <taxon>environmental samples</taxon>
    </lineage>
</organism>
<evidence type="ECO:0000259" key="5">
    <source>
        <dbReference type="PROSITE" id="PS51464"/>
    </source>
</evidence>
<keyword evidence="3" id="KW-0804">Transcription</keyword>
<dbReference type="InterPro" id="IPR036388">
    <property type="entry name" value="WH-like_DNA-bd_sf"/>
</dbReference>
<dbReference type="InterPro" id="IPR001347">
    <property type="entry name" value="SIS_dom"/>
</dbReference>
<dbReference type="InterPro" id="IPR046348">
    <property type="entry name" value="SIS_dom_sf"/>
</dbReference>
<dbReference type="Pfam" id="PF01380">
    <property type="entry name" value="SIS"/>
    <property type="match status" value="1"/>
</dbReference>
<dbReference type="Pfam" id="PF01418">
    <property type="entry name" value="HTH_6"/>
    <property type="match status" value="1"/>
</dbReference>
<evidence type="ECO:0000313" key="6">
    <source>
        <dbReference type="EMBL" id="SBW09092.1"/>
    </source>
</evidence>
<dbReference type="GO" id="GO:1901135">
    <property type="term" value="P:carbohydrate derivative metabolic process"/>
    <property type="evidence" value="ECO:0007669"/>
    <property type="project" value="InterPro"/>
</dbReference>
<proteinExistence type="predicted"/>
<dbReference type="PANTHER" id="PTHR30514">
    <property type="entry name" value="GLUCOKINASE"/>
    <property type="match status" value="1"/>
</dbReference>
<protein>
    <submittedName>
        <fullName evidence="6">Putative HTH-type transcriptional regulator MurR</fullName>
    </submittedName>
</protein>
<dbReference type="EMBL" id="FLUN01000001">
    <property type="protein sequence ID" value="SBW09092.1"/>
    <property type="molecule type" value="Genomic_DNA"/>
</dbReference>
<name>A0A212KBP5_9FIRM</name>
<evidence type="ECO:0000256" key="3">
    <source>
        <dbReference type="ARBA" id="ARBA00023163"/>
    </source>
</evidence>
<dbReference type="CDD" id="cd05013">
    <property type="entry name" value="SIS_RpiR"/>
    <property type="match status" value="1"/>
</dbReference>
<dbReference type="AlphaFoldDB" id="A0A212KBP5"/>
<dbReference type="PROSITE" id="PS51071">
    <property type="entry name" value="HTH_RPIR"/>
    <property type="match status" value="1"/>
</dbReference>
<sequence length="281" mass="30921">MEFLKNLSMRYNALTKQSKRLADFIRENPAQAIKMTAKTLGEESGTSAAAVVRLCQQLGYNGFEQLKISIAKTVSDEELSAPIDPIISRGDSVSDIAQKLCHIQANAVQETLALMDYDDVKKVVSLLQKARVVYLFGVGSSGLVAQELCHRLNRIGRACIFLPDGHTSLEYAAVAEERDLLIGFSYSGETKEVYLAAEHASKRGVPVIAVTRNKESSLSAAASIVLNVPVTEKRVRVGAVSSITSQMFVVDVLYMGLIQKDFEKYEHMFVDTSRIANLLRE</sequence>